<keyword evidence="7" id="KW-0539">Nucleus</keyword>
<dbReference type="InterPro" id="IPR050113">
    <property type="entry name" value="Ub_conjugating_enzyme"/>
</dbReference>
<dbReference type="PROSITE" id="PS50127">
    <property type="entry name" value="UBC_2"/>
    <property type="match status" value="1"/>
</dbReference>
<keyword evidence="14" id="KW-1185">Reference proteome</keyword>
<dbReference type="InterPro" id="IPR023313">
    <property type="entry name" value="UBQ-conjugating_AS"/>
</dbReference>
<dbReference type="SUPFAM" id="SSF54495">
    <property type="entry name" value="UBC-like"/>
    <property type="match status" value="1"/>
</dbReference>
<dbReference type="FunFam" id="3.10.110.10:FF:000035">
    <property type="entry name" value="SUMO-conjugating enzyme ubc9"/>
    <property type="match status" value="1"/>
</dbReference>
<gene>
    <name evidence="13" type="ORF">ECRASSUSDP1_LOCUS22084</name>
</gene>
<name>A0AAD2D501_EUPCR</name>
<evidence type="ECO:0000313" key="13">
    <source>
        <dbReference type="EMBL" id="CAI2380647.1"/>
    </source>
</evidence>
<dbReference type="EMBL" id="CAMPGE010022616">
    <property type="protein sequence ID" value="CAI2380647.1"/>
    <property type="molecule type" value="Genomic_DNA"/>
</dbReference>
<dbReference type="GO" id="GO:0005694">
    <property type="term" value="C:chromosome"/>
    <property type="evidence" value="ECO:0007669"/>
    <property type="project" value="UniProtKB-ARBA"/>
</dbReference>
<evidence type="ECO:0000256" key="1">
    <source>
        <dbReference type="ARBA" id="ARBA00004123"/>
    </source>
</evidence>
<evidence type="ECO:0000256" key="3">
    <source>
        <dbReference type="ARBA" id="ARBA00022679"/>
    </source>
</evidence>
<evidence type="ECO:0000256" key="8">
    <source>
        <dbReference type="ARBA" id="ARBA00039165"/>
    </source>
</evidence>
<keyword evidence="4 11" id="KW-0547">Nucleotide-binding</keyword>
<dbReference type="Gene3D" id="3.10.110.10">
    <property type="entry name" value="Ubiquitin Conjugating Enzyme"/>
    <property type="match status" value="1"/>
</dbReference>
<keyword evidence="3" id="KW-0808">Transferase</keyword>
<evidence type="ECO:0000313" key="14">
    <source>
        <dbReference type="Proteomes" id="UP001295684"/>
    </source>
</evidence>
<evidence type="ECO:0000256" key="10">
    <source>
        <dbReference type="PROSITE-ProRule" id="PRU10133"/>
    </source>
</evidence>
<comment type="caution">
    <text evidence="13">The sequence shown here is derived from an EMBL/GenBank/DDBJ whole genome shotgun (WGS) entry which is preliminary data.</text>
</comment>
<comment type="subcellular location">
    <subcellularLocation>
        <location evidence="1">Nucleus</location>
    </subcellularLocation>
</comment>
<organism evidence="13 14">
    <name type="scientific">Euplotes crassus</name>
    <dbReference type="NCBI Taxonomy" id="5936"/>
    <lineage>
        <taxon>Eukaryota</taxon>
        <taxon>Sar</taxon>
        <taxon>Alveolata</taxon>
        <taxon>Ciliophora</taxon>
        <taxon>Intramacronucleata</taxon>
        <taxon>Spirotrichea</taxon>
        <taxon>Hypotrichia</taxon>
        <taxon>Euplotida</taxon>
        <taxon>Euplotidae</taxon>
        <taxon>Moneuplotes</taxon>
    </lineage>
</organism>
<sequence length="158" mass="18212">MEIWKQRIMMERKNWRKNHPHGFVAKIAKDNDGNLTLNHWICIIPGKKGGLWEGGNFVLHMTFPEEYPNKAPKCQFAPVLFHPNVYPSGTVCLSILNEDEDWMPSISIKEILLGIQNLLDHPNPDSPAQTEPYYLYVDNPARYAQTVKDQIKKISVKV</sequence>
<comment type="similarity">
    <text evidence="11">Belongs to the ubiquitin-conjugating enzyme family.</text>
</comment>
<evidence type="ECO:0000256" key="7">
    <source>
        <dbReference type="ARBA" id="ARBA00023242"/>
    </source>
</evidence>
<dbReference type="GO" id="GO:0005524">
    <property type="term" value="F:ATP binding"/>
    <property type="evidence" value="ECO:0007669"/>
    <property type="project" value="UniProtKB-UniRule"/>
</dbReference>
<evidence type="ECO:0000256" key="5">
    <source>
        <dbReference type="ARBA" id="ARBA00022786"/>
    </source>
</evidence>
<dbReference type="AlphaFoldDB" id="A0AAD2D501"/>
<keyword evidence="6 11" id="KW-0067">ATP-binding</keyword>
<protein>
    <recommendedName>
        <fullName evidence="8">SUMO-conjugating enzyme UBC9</fullName>
    </recommendedName>
    <alternativeName>
        <fullName evidence="9">Ubiquitin carrier protein 9</fullName>
    </alternativeName>
</protein>
<evidence type="ECO:0000259" key="12">
    <source>
        <dbReference type="PROSITE" id="PS50127"/>
    </source>
</evidence>
<dbReference type="GO" id="GO:0019787">
    <property type="term" value="F:ubiquitin-like protein transferase activity"/>
    <property type="evidence" value="ECO:0007669"/>
    <property type="project" value="UniProtKB-ARBA"/>
</dbReference>
<comment type="pathway">
    <text evidence="2">Protein modification; protein sumoylation.</text>
</comment>
<feature type="domain" description="UBC core" evidence="12">
    <location>
        <begin position="3"/>
        <end position="156"/>
    </location>
</feature>
<reference evidence="13" key="1">
    <citation type="submission" date="2023-07" db="EMBL/GenBank/DDBJ databases">
        <authorList>
            <consortium name="AG Swart"/>
            <person name="Singh M."/>
            <person name="Singh A."/>
            <person name="Seah K."/>
            <person name="Emmerich C."/>
        </authorList>
    </citation>
    <scope>NUCLEOTIDE SEQUENCE</scope>
    <source>
        <strain evidence="13">DP1</strain>
    </source>
</reference>
<accession>A0AAD2D501</accession>
<dbReference type="SMART" id="SM00212">
    <property type="entry name" value="UBCc"/>
    <property type="match status" value="1"/>
</dbReference>
<proteinExistence type="inferred from homology"/>
<dbReference type="InterPro" id="IPR016135">
    <property type="entry name" value="UBQ-conjugating_enzyme/RWD"/>
</dbReference>
<keyword evidence="5 11" id="KW-0833">Ubl conjugation pathway</keyword>
<dbReference type="GO" id="GO:0005634">
    <property type="term" value="C:nucleus"/>
    <property type="evidence" value="ECO:0007669"/>
    <property type="project" value="UniProtKB-SubCell"/>
</dbReference>
<evidence type="ECO:0000256" key="4">
    <source>
        <dbReference type="ARBA" id="ARBA00022741"/>
    </source>
</evidence>
<evidence type="ECO:0000256" key="2">
    <source>
        <dbReference type="ARBA" id="ARBA00004718"/>
    </source>
</evidence>
<dbReference type="Proteomes" id="UP001295684">
    <property type="component" value="Unassembled WGS sequence"/>
</dbReference>
<dbReference type="PANTHER" id="PTHR24067">
    <property type="entry name" value="UBIQUITIN-CONJUGATING ENZYME E2"/>
    <property type="match status" value="1"/>
</dbReference>
<evidence type="ECO:0000256" key="9">
    <source>
        <dbReference type="ARBA" id="ARBA00044296"/>
    </source>
</evidence>
<dbReference type="Pfam" id="PF00179">
    <property type="entry name" value="UQ_con"/>
    <property type="match status" value="1"/>
</dbReference>
<feature type="active site" description="Glycyl thioester intermediate" evidence="10">
    <location>
        <position position="92"/>
    </location>
</feature>
<evidence type="ECO:0000256" key="6">
    <source>
        <dbReference type="ARBA" id="ARBA00022840"/>
    </source>
</evidence>
<dbReference type="CDD" id="cd23798">
    <property type="entry name" value="UBCc_UBE2I"/>
    <property type="match status" value="1"/>
</dbReference>
<dbReference type="PROSITE" id="PS00183">
    <property type="entry name" value="UBC_1"/>
    <property type="match status" value="1"/>
</dbReference>
<dbReference type="InterPro" id="IPR000608">
    <property type="entry name" value="UBC"/>
</dbReference>
<evidence type="ECO:0000256" key="11">
    <source>
        <dbReference type="RuleBase" id="RU362109"/>
    </source>
</evidence>